<protein>
    <submittedName>
        <fullName evidence="1">Uncharacterized protein</fullName>
    </submittedName>
</protein>
<dbReference type="AlphaFoldDB" id="A0AAV4CFM8"/>
<proteinExistence type="predicted"/>
<name>A0AAV4CFM8_9GAST</name>
<evidence type="ECO:0000313" key="1">
    <source>
        <dbReference type="EMBL" id="GFO30303.1"/>
    </source>
</evidence>
<gene>
    <name evidence="1" type="ORF">PoB_005680800</name>
</gene>
<sequence length="120" mass="13648">MWEKHVTLLLNSLAPLINQRADGVSFQPTIAHHYVFHVSMGRSRRWPPYDTTLLNTRAPVFIALGLLTHGTTKLPLPVTKWTKNLISFIISSLYHISDYANTAGCMNKYDADQIRLEPND</sequence>
<keyword evidence="2" id="KW-1185">Reference proteome</keyword>
<dbReference type="EMBL" id="BLXT01006233">
    <property type="protein sequence ID" value="GFO30303.1"/>
    <property type="molecule type" value="Genomic_DNA"/>
</dbReference>
<evidence type="ECO:0000313" key="2">
    <source>
        <dbReference type="Proteomes" id="UP000735302"/>
    </source>
</evidence>
<organism evidence="1 2">
    <name type="scientific">Plakobranchus ocellatus</name>
    <dbReference type="NCBI Taxonomy" id="259542"/>
    <lineage>
        <taxon>Eukaryota</taxon>
        <taxon>Metazoa</taxon>
        <taxon>Spiralia</taxon>
        <taxon>Lophotrochozoa</taxon>
        <taxon>Mollusca</taxon>
        <taxon>Gastropoda</taxon>
        <taxon>Heterobranchia</taxon>
        <taxon>Euthyneura</taxon>
        <taxon>Panpulmonata</taxon>
        <taxon>Sacoglossa</taxon>
        <taxon>Placobranchoidea</taxon>
        <taxon>Plakobranchidae</taxon>
        <taxon>Plakobranchus</taxon>
    </lineage>
</organism>
<dbReference type="Proteomes" id="UP000735302">
    <property type="component" value="Unassembled WGS sequence"/>
</dbReference>
<accession>A0AAV4CFM8</accession>
<comment type="caution">
    <text evidence="1">The sequence shown here is derived from an EMBL/GenBank/DDBJ whole genome shotgun (WGS) entry which is preliminary data.</text>
</comment>
<reference evidence="1 2" key="1">
    <citation type="journal article" date="2021" name="Elife">
        <title>Chloroplast acquisition without the gene transfer in kleptoplastic sea slugs, Plakobranchus ocellatus.</title>
        <authorList>
            <person name="Maeda T."/>
            <person name="Takahashi S."/>
            <person name="Yoshida T."/>
            <person name="Shimamura S."/>
            <person name="Takaki Y."/>
            <person name="Nagai Y."/>
            <person name="Toyoda A."/>
            <person name="Suzuki Y."/>
            <person name="Arimoto A."/>
            <person name="Ishii H."/>
            <person name="Satoh N."/>
            <person name="Nishiyama T."/>
            <person name="Hasebe M."/>
            <person name="Maruyama T."/>
            <person name="Minagawa J."/>
            <person name="Obokata J."/>
            <person name="Shigenobu S."/>
        </authorList>
    </citation>
    <scope>NUCLEOTIDE SEQUENCE [LARGE SCALE GENOMIC DNA]</scope>
</reference>